<reference evidence="2" key="1">
    <citation type="journal article" date="2020" name="Stud. Mycol.">
        <title>101 Dothideomycetes genomes: a test case for predicting lifestyles and emergence of pathogens.</title>
        <authorList>
            <person name="Haridas S."/>
            <person name="Albert R."/>
            <person name="Binder M."/>
            <person name="Bloem J."/>
            <person name="Labutti K."/>
            <person name="Salamov A."/>
            <person name="Andreopoulos B."/>
            <person name="Baker S."/>
            <person name="Barry K."/>
            <person name="Bills G."/>
            <person name="Bluhm B."/>
            <person name="Cannon C."/>
            <person name="Castanera R."/>
            <person name="Culley D."/>
            <person name="Daum C."/>
            <person name="Ezra D."/>
            <person name="Gonzalez J."/>
            <person name="Henrissat B."/>
            <person name="Kuo A."/>
            <person name="Liang C."/>
            <person name="Lipzen A."/>
            <person name="Lutzoni F."/>
            <person name="Magnuson J."/>
            <person name="Mondo S."/>
            <person name="Nolan M."/>
            <person name="Ohm R."/>
            <person name="Pangilinan J."/>
            <person name="Park H.-J."/>
            <person name="Ramirez L."/>
            <person name="Alfaro M."/>
            <person name="Sun H."/>
            <person name="Tritt A."/>
            <person name="Yoshinaga Y."/>
            <person name="Zwiers L.-H."/>
            <person name="Turgeon B."/>
            <person name="Goodwin S."/>
            <person name="Spatafora J."/>
            <person name="Crous P."/>
            <person name="Grigoriev I."/>
        </authorList>
    </citation>
    <scope>NUCLEOTIDE SEQUENCE</scope>
    <source>
        <strain evidence="2">Tuck. ex Michener</strain>
    </source>
</reference>
<dbReference type="InterPro" id="IPR052523">
    <property type="entry name" value="Trichothecene_AcTrans"/>
</dbReference>
<dbReference type="PROSITE" id="PS51186">
    <property type="entry name" value="GNAT"/>
    <property type="match status" value="1"/>
</dbReference>
<accession>A0A6A6HPJ5</accession>
<dbReference type="Gene3D" id="3.40.630.30">
    <property type="match status" value="1"/>
</dbReference>
<evidence type="ECO:0000313" key="2">
    <source>
        <dbReference type="EMBL" id="KAF2240026.1"/>
    </source>
</evidence>
<keyword evidence="3" id="KW-1185">Reference proteome</keyword>
<dbReference type="AlphaFoldDB" id="A0A6A6HPJ5"/>
<proteinExistence type="predicted"/>
<dbReference type="PANTHER" id="PTHR42791:SF4">
    <property type="entry name" value="ACETYLTRANSFERASE, GNAT FAMILY FAMILY (AFU_ORTHOLOGUE AFUA_4G09540)-RELATED"/>
    <property type="match status" value="1"/>
</dbReference>
<sequence>MPLTIRDMKTEDIADAVAVVQKAFENDPYNRWVFDDRERFSLPRNRVSLGLRCRWGMRHALFQVAHEKERLVGVAMWLPPHLSTPSPSWSSWIAGQYALWDLWVRQGVANIFHGRSTLNIRRYYLWKEGQAKAQSELWKDPRGYYFCNIITVVPDSQGCGIGKALMEKVLEKADSEGRSAYLESSSFDPNVKIYEKMGFELKREMPLSDKGVDITLYCMIRPPK</sequence>
<dbReference type="OrthoDB" id="512662at2759"/>
<dbReference type="CDD" id="cd04301">
    <property type="entry name" value="NAT_SF"/>
    <property type="match status" value="1"/>
</dbReference>
<feature type="domain" description="N-acetyltransferase" evidence="1">
    <location>
        <begin position="80"/>
        <end position="221"/>
    </location>
</feature>
<dbReference type="EMBL" id="ML991771">
    <property type="protein sequence ID" value="KAF2240026.1"/>
    <property type="molecule type" value="Genomic_DNA"/>
</dbReference>
<dbReference type="Pfam" id="PF13508">
    <property type="entry name" value="Acetyltransf_7"/>
    <property type="match status" value="1"/>
</dbReference>
<dbReference type="InterPro" id="IPR016181">
    <property type="entry name" value="Acyl_CoA_acyltransferase"/>
</dbReference>
<evidence type="ECO:0000259" key="1">
    <source>
        <dbReference type="PROSITE" id="PS51186"/>
    </source>
</evidence>
<feature type="non-terminal residue" evidence="2">
    <location>
        <position position="224"/>
    </location>
</feature>
<dbReference type="InterPro" id="IPR000182">
    <property type="entry name" value="GNAT_dom"/>
</dbReference>
<evidence type="ECO:0000313" key="3">
    <source>
        <dbReference type="Proteomes" id="UP000800092"/>
    </source>
</evidence>
<dbReference type="Proteomes" id="UP000800092">
    <property type="component" value="Unassembled WGS sequence"/>
</dbReference>
<protein>
    <submittedName>
        <fullName evidence="2">Acetyltransferas-like protein</fullName>
    </submittedName>
</protein>
<dbReference type="PANTHER" id="PTHR42791">
    <property type="entry name" value="GNAT FAMILY ACETYLTRANSFERASE"/>
    <property type="match status" value="1"/>
</dbReference>
<gene>
    <name evidence="2" type="ORF">EV356DRAFT_430916</name>
</gene>
<dbReference type="SUPFAM" id="SSF55729">
    <property type="entry name" value="Acyl-CoA N-acyltransferases (Nat)"/>
    <property type="match status" value="1"/>
</dbReference>
<dbReference type="GO" id="GO:0016747">
    <property type="term" value="F:acyltransferase activity, transferring groups other than amino-acyl groups"/>
    <property type="evidence" value="ECO:0007669"/>
    <property type="project" value="InterPro"/>
</dbReference>
<name>A0A6A6HPJ5_VIRVR</name>
<organism evidence="2 3">
    <name type="scientific">Viridothelium virens</name>
    <name type="common">Speckled blister lichen</name>
    <name type="synonym">Trypethelium virens</name>
    <dbReference type="NCBI Taxonomy" id="1048519"/>
    <lineage>
        <taxon>Eukaryota</taxon>
        <taxon>Fungi</taxon>
        <taxon>Dikarya</taxon>
        <taxon>Ascomycota</taxon>
        <taxon>Pezizomycotina</taxon>
        <taxon>Dothideomycetes</taxon>
        <taxon>Dothideomycetes incertae sedis</taxon>
        <taxon>Trypetheliales</taxon>
        <taxon>Trypetheliaceae</taxon>
        <taxon>Viridothelium</taxon>
    </lineage>
</organism>